<protein>
    <recommendedName>
        <fullName evidence="3">ABM domain-containing protein</fullName>
    </recommendedName>
</protein>
<name>A0ABU5XIK1_9MYCO</name>
<proteinExistence type="predicted"/>
<sequence length="102" mass="11444">MGTVMAALDFHGDTKTLKECYDKALRHIVDISPARPVIHLAVPRDYGLMVCDVWDSEDAMRAFEHNPEIAKAIAASGLPEPTRRVFEVHNLGWPISAMPLYR</sequence>
<gene>
    <name evidence="1" type="ORF">K6T79_13785</name>
</gene>
<keyword evidence="2" id="KW-1185">Reference proteome</keyword>
<reference evidence="1 2" key="1">
    <citation type="submission" date="2023-12" db="EMBL/GenBank/DDBJ databases">
        <title>Description of new species of Mycobacterium terrae complex isolated from sewage at the Sao Paulo Zoological Park Foundation in Brazil.</title>
        <authorList>
            <person name="Romagnoli C.L."/>
            <person name="Conceicao E.C."/>
            <person name="Machado E."/>
            <person name="Barreto L.B.P.F."/>
            <person name="Sharma A."/>
            <person name="Silva N.M."/>
            <person name="Marques L.E."/>
            <person name="Juliana M.A."/>
            <person name="Lourenco M.C.S."/>
            <person name="Digiampietri L.A."/>
            <person name="Suffys P.N."/>
            <person name="Viana-Niero C."/>
        </authorList>
    </citation>
    <scope>NUCLEOTIDE SEQUENCE [LARGE SCALE GENOMIC DNA]</scope>
    <source>
        <strain evidence="1 2">MYC098</strain>
    </source>
</reference>
<organism evidence="1 2">
    <name type="scientific">[Mycobacterium] crassicus</name>
    <dbReference type="NCBI Taxonomy" id="2872309"/>
    <lineage>
        <taxon>Bacteria</taxon>
        <taxon>Bacillati</taxon>
        <taxon>Actinomycetota</taxon>
        <taxon>Actinomycetes</taxon>
        <taxon>Mycobacteriales</taxon>
        <taxon>Mycobacteriaceae</taxon>
        <taxon>Mycolicibacter</taxon>
    </lineage>
</organism>
<comment type="caution">
    <text evidence="1">The sequence shown here is derived from an EMBL/GenBank/DDBJ whole genome shotgun (WGS) entry which is preliminary data.</text>
</comment>
<dbReference type="RefSeq" id="WP_225405305.1">
    <property type="nucleotide sequence ID" value="NZ_JAYJJR010000008.1"/>
</dbReference>
<evidence type="ECO:0008006" key="3">
    <source>
        <dbReference type="Google" id="ProtNLM"/>
    </source>
</evidence>
<evidence type="ECO:0000313" key="2">
    <source>
        <dbReference type="Proteomes" id="UP001299596"/>
    </source>
</evidence>
<dbReference type="EMBL" id="JAYJJR010000008">
    <property type="protein sequence ID" value="MEB3022116.1"/>
    <property type="molecule type" value="Genomic_DNA"/>
</dbReference>
<dbReference type="Proteomes" id="UP001299596">
    <property type="component" value="Unassembled WGS sequence"/>
</dbReference>
<accession>A0ABU5XIK1</accession>
<evidence type="ECO:0000313" key="1">
    <source>
        <dbReference type="EMBL" id="MEB3022116.1"/>
    </source>
</evidence>